<reference evidence="2 3" key="1">
    <citation type="submission" date="2017-02" db="EMBL/GenBank/DDBJ databases">
        <title>The complete genomic sequence of a novel cold adapted crude oil-degrading bacterium Planococcus qaidamina Y42.</title>
        <authorList>
            <person name="Yang R."/>
        </authorList>
    </citation>
    <scope>NUCLEOTIDE SEQUENCE [LARGE SCALE GENOMIC DNA]</scope>
    <source>
        <strain evidence="2 3">Y42</strain>
    </source>
</reference>
<accession>A0A1Q2KWZ2</accession>
<dbReference type="GO" id="GO:0051213">
    <property type="term" value="F:dioxygenase activity"/>
    <property type="evidence" value="ECO:0007669"/>
    <property type="project" value="UniProtKB-KW"/>
</dbReference>
<dbReference type="InterPro" id="IPR037523">
    <property type="entry name" value="VOC_core"/>
</dbReference>
<evidence type="ECO:0000313" key="2">
    <source>
        <dbReference type="EMBL" id="AQQ52634.1"/>
    </source>
</evidence>
<dbReference type="OrthoDB" id="9798430at2"/>
<dbReference type="Pfam" id="PF00903">
    <property type="entry name" value="Glyoxalase"/>
    <property type="match status" value="1"/>
</dbReference>
<keyword evidence="2" id="KW-0223">Dioxygenase</keyword>
<keyword evidence="2" id="KW-0560">Oxidoreductase</keyword>
<name>A0A1Q2KWZ2_9BACL</name>
<keyword evidence="3" id="KW-1185">Reference proteome</keyword>
<dbReference type="InterPro" id="IPR004360">
    <property type="entry name" value="Glyas_Fos-R_dOase_dom"/>
</dbReference>
<dbReference type="PANTHER" id="PTHR36503">
    <property type="entry name" value="BLR2520 PROTEIN"/>
    <property type="match status" value="1"/>
</dbReference>
<dbReference type="PROSITE" id="PS51819">
    <property type="entry name" value="VOC"/>
    <property type="match status" value="1"/>
</dbReference>
<dbReference type="PANTHER" id="PTHR36503:SF2">
    <property type="entry name" value="BLR2408 PROTEIN"/>
    <property type="match status" value="1"/>
</dbReference>
<dbReference type="SUPFAM" id="SSF54593">
    <property type="entry name" value="Glyoxalase/Bleomycin resistance protein/Dihydroxybiphenyl dioxygenase"/>
    <property type="match status" value="1"/>
</dbReference>
<dbReference type="KEGG" id="pmar:B0X71_05665"/>
<evidence type="ECO:0000313" key="3">
    <source>
        <dbReference type="Proteomes" id="UP000188184"/>
    </source>
</evidence>
<dbReference type="InterPro" id="IPR029068">
    <property type="entry name" value="Glyas_Bleomycin-R_OHBP_Dase"/>
</dbReference>
<evidence type="ECO:0000259" key="1">
    <source>
        <dbReference type="PROSITE" id="PS51819"/>
    </source>
</evidence>
<organism evidence="2 3">
    <name type="scientific">Planococcus lenghuensis</name>
    <dbReference type="NCBI Taxonomy" id="2213202"/>
    <lineage>
        <taxon>Bacteria</taxon>
        <taxon>Bacillati</taxon>
        <taxon>Bacillota</taxon>
        <taxon>Bacilli</taxon>
        <taxon>Bacillales</taxon>
        <taxon>Caryophanaceae</taxon>
        <taxon>Planococcus</taxon>
    </lineage>
</organism>
<dbReference type="Proteomes" id="UP000188184">
    <property type="component" value="Chromosome"/>
</dbReference>
<gene>
    <name evidence="2" type="ORF">B0X71_05665</name>
</gene>
<sequence>MAIQAEQTFINMSVKNLDKSRTFFEQIGFEFNENFSDNNAACMIINSQTFVMLLGEEFFQTFTKKSVADSTKMTEVIIALSADSREAVDELVNKAFAAGASPSGDQMDHGFMYGWSFQDLDGHLWEVAYMEEPELPLE</sequence>
<proteinExistence type="predicted"/>
<dbReference type="AlphaFoldDB" id="A0A1Q2KWZ2"/>
<feature type="domain" description="VOC" evidence="1">
    <location>
        <begin position="6"/>
        <end position="130"/>
    </location>
</feature>
<dbReference type="Gene3D" id="3.10.180.10">
    <property type="entry name" value="2,3-Dihydroxybiphenyl 1,2-Dioxygenase, domain 1"/>
    <property type="match status" value="1"/>
</dbReference>
<dbReference type="RefSeq" id="WP_077588515.1">
    <property type="nucleotide sequence ID" value="NZ_CP019640.1"/>
</dbReference>
<dbReference type="EMBL" id="CP019640">
    <property type="protein sequence ID" value="AQQ52634.1"/>
    <property type="molecule type" value="Genomic_DNA"/>
</dbReference>
<protein>
    <submittedName>
        <fullName evidence="2">Glyoxalase/bleomycin resistance/extradiol dioxygenase family protein</fullName>
    </submittedName>
</protein>